<reference evidence="3" key="1">
    <citation type="submission" date="2014-01" db="EMBL/GenBank/DDBJ databases">
        <authorList>
            <person name="Aslett M."/>
        </authorList>
    </citation>
    <scope>NUCLEOTIDE SEQUENCE</scope>
</reference>
<name>A0A077Z201_TRITR</name>
<dbReference type="SUPFAM" id="SSF47216">
    <property type="entry name" value="Proteasome activator"/>
    <property type="match status" value="1"/>
</dbReference>
<reference evidence="3" key="2">
    <citation type="submission" date="2014-03" db="EMBL/GenBank/DDBJ databases">
        <title>The whipworm genome and dual-species transcriptomics of an intimate host-pathogen interaction.</title>
        <authorList>
            <person name="Foth B.J."/>
            <person name="Tsai I.J."/>
            <person name="Reid A.J."/>
            <person name="Bancroft A.J."/>
            <person name="Nichol S."/>
            <person name="Tracey A."/>
            <person name="Holroyd N."/>
            <person name="Cotton J.A."/>
            <person name="Stanley E.J."/>
            <person name="Zarowiecki M."/>
            <person name="Liu J.Z."/>
            <person name="Huckvale T."/>
            <person name="Cooper P.J."/>
            <person name="Grencis R.K."/>
            <person name="Berriman M."/>
        </authorList>
    </citation>
    <scope>NUCLEOTIDE SEQUENCE [LARGE SCALE GENOMIC DNA]</scope>
</reference>
<protein>
    <submittedName>
        <fullName evidence="3">Proteasome activator pa28 beta subunit family pro tein</fullName>
    </submittedName>
</protein>
<sequence length="436" mass="50561">MSSDEPYSRKGGLNKNDANKCTNGTVSLKPKHPGFSGVSKVPVAKQLTRKQFVERNCEWYIGKLNFVLQQFLIRASKVNDILENFPTEMPFDPDDADFYMLPFEKFPNFIAEPLHSNANVVKTSLNSDDLLTAQLMSEISDSETVNENIETNEEKNGAEQEQGTTPCQSNTKRVLTKQDRAFKDSKPVEDHCSQSLNEQSENLNEISAQEFRLPDKQQEKISLEKERSNERQPPANLPESSTKSTDRQGCFMDGRTTKLDNCFEKWRRSIELPLRNYFIAQSYIEIGEHNFSQNPSVYCLHGLVNWELMIFLEMFCRAIDWVRSFRMALNGCAKYCAALWALEKRLNSAVDEVDGIRCQMEEYYRNRTQLLKQYCKCVHIVDLVCAVYQLDADQYHACCFRLRIMRNHYVLMHESLLCETKTFLRENDIYVNEPFP</sequence>
<evidence type="ECO:0000313" key="3">
    <source>
        <dbReference type="EMBL" id="CDW54527.1"/>
    </source>
</evidence>
<keyword evidence="3" id="KW-0647">Proteasome</keyword>
<dbReference type="AlphaFoldDB" id="A0A077Z201"/>
<gene>
    <name evidence="3" type="ORF">TTRE_0000279701</name>
</gene>
<dbReference type="InterPro" id="IPR036252">
    <property type="entry name" value="Proteasome_activ_sf"/>
</dbReference>
<dbReference type="Proteomes" id="UP000030665">
    <property type="component" value="Unassembled WGS sequence"/>
</dbReference>
<feature type="region of interest" description="Disordered" evidence="1">
    <location>
        <begin position="153"/>
        <end position="173"/>
    </location>
</feature>
<dbReference type="Pfam" id="PF02252">
    <property type="entry name" value="PA28_C"/>
    <property type="match status" value="1"/>
</dbReference>
<dbReference type="EMBL" id="HG805902">
    <property type="protein sequence ID" value="CDW54527.1"/>
    <property type="molecule type" value="Genomic_DNA"/>
</dbReference>
<evidence type="ECO:0000313" key="4">
    <source>
        <dbReference type="Proteomes" id="UP000030665"/>
    </source>
</evidence>
<keyword evidence="4" id="KW-1185">Reference proteome</keyword>
<dbReference type="InterPro" id="IPR003186">
    <property type="entry name" value="PA28_C"/>
</dbReference>
<feature type="domain" description="Proteasome activator PA28 C-terminal" evidence="2">
    <location>
        <begin position="345"/>
        <end position="416"/>
    </location>
</feature>
<organism evidence="3 4">
    <name type="scientific">Trichuris trichiura</name>
    <name type="common">Whipworm</name>
    <name type="synonym">Trichocephalus trichiurus</name>
    <dbReference type="NCBI Taxonomy" id="36087"/>
    <lineage>
        <taxon>Eukaryota</taxon>
        <taxon>Metazoa</taxon>
        <taxon>Ecdysozoa</taxon>
        <taxon>Nematoda</taxon>
        <taxon>Enoplea</taxon>
        <taxon>Dorylaimia</taxon>
        <taxon>Trichinellida</taxon>
        <taxon>Trichuridae</taxon>
        <taxon>Trichuris</taxon>
    </lineage>
</organism>
<dbReference type="InterPro" id="IPR036997">
    <property type="entry name" value="PA28_C_sf"/>
</dbReference>
<evidence type="ECO:0000256" key="1">
    <source>
        <dbReference type="SAM" id="MobiDB-lite"/>
    </source>
</evidence>
<proteinExistence type="predicted"/>
<evidence type="ECO:0000259" key="2">
    <source>
        <dbReference type="Pfam" id="PF02252"/>
    </source>
</evidence>
<feature type="region of interest" description="Disordered" evidence="1">
    <location>
        <begin position="1"/>
        <end position="26"/>
    </location>
</feature>
<feature type="compositionally biased region" description="Polar residues" evidence="1">
    <location>
        <begin position="159"/>
        <end position="173"/>
    </location>
</feature>
<feature type="region of interest" description="Disordered" evidence="1">
    <location>
        <begin position="223"/>
        <end position="249"/>
    </location>
</feature>
<accession>A0A077Z201</accession>
<dbReference type="Gene3D" id="1.20.120.180">
    <property type="entry name" value="Proteasome activator pa28, C-terminal domain"/>
    <property type="match status" value="1"/>
</dbReference>
<dbReference type="GO" id="GO:0008537">
    <property type="term" value="C:proteasome activator complex"/>
    <property type="evidence" value="ECO:0007669"/>
    <property type="project" value="InterPro"/>
</dbReference>